<dbReference type="AlphaFoldDB" id="A0AAW8TNE6"/>
<comment type="caution">
    <text evidence="1">The sequence shown here is derived from an EMBL/GenBank/DDBJ whole genome shotgun (WGS) entry which is preliminary data.</text>
</comment>
<dbReference type="Proteomes" id="UP001245561">
    <property type="component" value="Unassembled WGS sequence"/>
</dbReference>
<evidence type="ECO:0000313" key="1">
    <source>
        <dbReference type="EMBL" id="MDT2637760.1"/>
    </source>
</evidence>
<dbReference type="EMBL" id="JARPYT010000013">
    <property type="protein sequence ID" value="MDT2637760.1"/>
    <property type="molecule type" value="Genomic_DNA"/>
</dbReference>
<dbReference type="PANTHER" id="PTHR14136:SF17">
    <property type="entry name" value="BTB_POZ DOMAIN-CONTAINING PROTEIN KCTD9"/>
    <property type="match status" value="1"/>
</dbReference>
<dbReference type="InterPro" id="IPR001646">
    <property type="entry name" value="5peptide_repeat"/>
</dbReference>
<dbReference type="InterPro" id="IPR043919">
    <property type="entry name" value="DUF5758"/>
</dbReference>
<dbReference type="Gene3D" id="2.160.20.80">
    <property type="entry name" value="E3 ubiquitin-protein ligase SopA"/>
    <property type="match status" value="1"/>
</dbReference>
<accession>A0AAW8TNE6</accession>
<dbReference type="Pfam" id="PF00805">
    <property type="entry name" value="Pentapeptide"/>
    <property type="match status" value="2"/>
</dbReference>
<proteinExistence type="predicted"/>
<dbReference type="InterPro" id="IPR051082">
    <property type="entry name" value="Pentapeptide-BTB/POZ_domain"/>
</dbReference>
<name>A0AAW8TNE6_9ENTE</name>
<protein>
    <submittedName>
        <fullName evidence="1">Pentapeptide repeat-containing protein</fullName>
    </submittedName>
</protein>
<dbReference type="Pfam" id="PF19062">
    <property type="entry name" value="DUF5758"/>
    <property type="match status" value="1"/>
</dbReference>
<gene>
    <name evidence="1" type="ORF">P7D36_09675</name>
</gene>
<dbReference type="RefSeq" id="WP_311928574.1">
    <property type="nucleotide sequence ID" value="NZ_JARPYT010000013.1"/>
</dbReference>
<reference evidence="1" key="1">
    <citation type="submission" date="2023-03" db="EMBL/GenBank/DDBJ databases">
        <authorList>
            <person name="Shen W."/>
            <person name="Cai J."/>
        </authorList>
    </citation>
    <scope>NUCLEOTIDE SEQUENCE</scope>
    <source>
        <strain evidence="1">P55-2</strain>
    </source>
</reference>
<organism evidence="1 2">
    <name type="scientific">Enterococcus dongliensis</name>
    <dbReference type="NCBI Taxonomy" id="2559925"/>
    <lineage>
        <taxon>Bacteria</taxon>
        <taxon>Bacillati</taxon>
        <taxon>Bacillota</taxon>
        <taxon>Bacilli</taxon>
        <taxon>Lactobacillales</taxon>
        <taxon>Enterococcaceae</taxon>
        <taxon>Enterococcus</taxon>
    </lineage>
</organism>
<evidence type="ECO:0000313" key="2">
    <source>
        <dbReference type="Proteomes" id="UP001245561"/>
    </source>
</evidence>
<sequence>MSNRLKDYDYSFRKLRNADFHDMTFENVDFSNADLTGANFDNCLCRDCDFSSALLQGASLKGTDFQGSNLQKADISGANLFFAMLEHANLAGIIHDEQTQFFDLYCPATGPFIGYKKCFDFRIVQLLIPADARRSSATNTCCRCDKAKVLTIKDMYTMEDYDEAVSYVDSEFIYRISEWVEAKNFNPNRWADSTGGIHFWLTRKEAEGYM</sequence>
<dbReference type="SUPFAM" id="SSF141571">
    <property type="entry name" value="Pentapeptide repeat-like"/>
    <property type="match status" value="1"/>
</dbReference>
<dbReference type="PANTHER" id="PTHR14136">
    <property type="entry name" value="BTB_POZ DOMAIN-CONTAINING PROTEIN KCTD9"/>
    <property type="match status" value="1"/>
</dbReference>